<dbReference type="EMBL" id="DVLY01000164">
    <property type="protein sequence ID" value="HIT98475.1"/>
    <property type="molecule type" value="Genomic_DNA"/>
</dbReference>
<name>A0A9D1HBT0_9FLAO</name>
<sequence>MLTLEELLIETDPDLTLAATMVIGFDDSRHLALEYRVTDCDDPLETHIKYVSVDKEDAYVLAKKVHVTLTGLPDYICKRYGVRPLCQTLPSQARTLFEEILDFYNYHGIRYQLTERTVPHSNP</sequence>
<dbReference type="Proteomes" id="UP000824161">
    <property type="component" value="Unassembled WGS sequence"/>
</dbReference>
<proteinExistence type="predicted"/>
<reference evidence="1" key="1">
    <citation type="submission" date="2020-10" db="EMBL/GenBank/DDBJ databases">
        <authorList>
            <person name="Gilroy R."/>
        </authorList>
    </citation>
    <scope>NUCLEOTIDE SEQUENCE</scope>
    <source>
        <strain evidence="1">1383</strain>
    </source>
</reference>
<organism evidence="1 2">
    <name type="scientific">Candidatus Merdimorpha stercoravium</name>
    <dbReference type="NCBI Taxonomy" id="2840863"/>
    <lineage>
        <taxon>Bacteria</taxon>
        <taxon>Pseudomonadati</taxon>
        <taxon>Bacteroidota</taxon>
        <taxon>Flavobacteriia</taxon>
        <taxon>Flavobacteriales</taxon>
        <taxon>Candidatus Merdimorpha</taxon>
    </lineage>
</organism>
<evidence type="ECO:0000313" key="2">
    <source>
        <dbReference type="Proteomes" id="UP000824161"/>
    </source>
</evidence>
<gene>
    <name evidence="1" type="ORF">IAC44_06520</name>
</gene>
<protein>
    <submittedName>
        <fullName evidence="1">Uncharacterized protein</fullName>
    </submittedName>
</protein>
<accession>A0A9D1HBT0</accession>
<comment type="caution">
    <text evidence="1">The sequence shown here is derived from an EMBL/GenBank/DDBJ whole genome shotgun (WGS) entry which is preliminary data.</text>
</comment>
<dbReference type="AlphaFoldDB" id="A0A9D1HBT0"/>
<evidence type="ECO:0000313" key="1">
    <source>
        <dbReference type="EMBL" id="HIT98475.1"/>
    </source>
</evidence>
<reference evidence="1" key="2">
    <citation type="journal article" date="2021" name="PeerJ">
        <title>Extensive microbial diversity within the chicken gut microbiome revealed by metagenomics and culture.</title>
        <authorList>
            <person name="Gilroy R."/>
            <person name="Ravi A."/>
            <person name="Getino M."/>
            <person name="Pursley I."/>
            <person name="Horton D.L."/>
            <person name="Alikhan N.F."/>
            <person name="Baker D."/>
            <person name="Gharbi K."/>
            <person name="Hall N."/>
            <person name="Watson M."/>
            <person name="Adriaenssens E.M."/>
            <person name="Foster-Nyarko E."/>
            <person name="Jarju S."/>
            <person name="Secka A."/>
            <person name="Antonio M."/>
            <person name="Oren A."/>
            <person name="Chaudhuri R.R."/>
            <person name="La Ragione R."/>
            <person name="Hildebrand F."/>
            <person name="Pallen M.J."/>
        </authorList>
    </citation>
    <scope>NUCLEOTIDE SEQUENCE</scope>
    <source>
        <strain evidence="1">1383</strain>
    </source>
</reference>